<feature type="non-terminal residue" evidence="1">
    <location>
        <position position="1"/>
    </location>
</feature>
<dbReference type="EMBL" id="CAJNVT010000076">
    <property type="protein sequence ID" value="CAF2744748.1"/>
    <property type="molecule type" value="Genomic_DNA"/>
</dbReference>
<keyword evidence="2" id="KW-1185">Reference proteome</keyword>
<organism evidence="1 2">
    <name type="scientific">Lepeophtheirus salmonis</name>
    <name type="common">Salmon louse</name>
    <name type="synonym">Caligus salmonis</name>
    <dbReference type="NCBI Taxonomy" id="72036"/>
    <lineage>
        <taxon>Eukaryota</taxon>
        <taxon>Metazoa</taxon>
        <taxon>Ecdysozoa</taxon>
        <taxon>Arthropoda</taxon>
        <taxon>Crustacea</taxon>
        <taxon>Multicrustacea</taxon>
        <taxon>Hexanauplia</taxon>
        <taxon>Copepoda</taxon>
        <taxon>Siphonostomatoida</taxon>
        <taxon>Caligidae</taxon>
        <taxon>Lepeophtheirus</taxon>
    </lineage>
</organism>
<name>A0A817FCG4_LEPSM</name>
<dbReference type="Proteomes" id="UP000675881">
    <property type="component" value="Unassembled WGS sequence"/>
</dbReference>
<protein>
    <submittedName>
        <fullName evidence="1">(salmon louse) hypothetical protein</fullName>
    </submittedName>
</protein>
<sequence length="362" mass="42056">DPFNKHKRRIWKNIRLVPEDLVKKWSLTSRNICRPCEDKLEYEKPPQIDTVIENDTLALNSSNESDADEPINPKLAVLGFNKCLSILRESPTNRVCHMTPKYLQEKAQKTSKSIQNKLINIYGWMDLVSDINVDEETTNALKVQEFDQLIKDLQDKFIPEDLVKKWLFTSRNICRPCEDKLKYEKPPQIDTVIENDTLALNSSNESDVDEPINPKLAVLGFNKCLYILRESPTNRVCHMTPKYLQEKAQKTSKSIQNKLINIYGWMDLVSDINVDEETTNALKVQEFDQLIKDLQDKFSNSTKKLRYSLSFRIFGLYGKSKIIFKTTYHFAKFSKKLTMDKEILAVRIQKGAPELINMLLKT</sequence>
<reference evidence="1" key="1">
    <citation type="submission" date="2021-02" db="EMBL/GenBank/DDBJ databases">
        <authorList>
            <person name="Bekaert M."/>
        </authorList>
    </citation>
    <scope>NUCLEOTIDE SEQUENCE</scope>
    <source>
        <strain evidence="1">IoA-00</strain>
    </source>
</reference>
<evidence type="ECO:0000313" key="1">
    <source>
        <dbReference type="EMBL" id="CAF2744748.1"/>
    </source>
</evidence>
<evidence type="ECO:0000313" key="2">
    <source>
        <dbReference type="Proteomes" id="UP000675881"/>
    </source>
</evidence>
<dbReference type="AlphaFoldDB" id="A0A817FCG4"/>
<gene>
    <name evidence="1" type="ORF">LSAA_226</name>
</gene>
<comment type="caution">
    <text evidence="1">The sequence shown here is derived from an EMBL/GenBank/DDBJ whole genome shotgun (WGS) entry which is preliminary data.</text>
</comment>
<proteinExistence type="predicted"/>
<accession>A0A817FCG4</accession>